<gene>
    <name evidence="1" type="ORF">NQ314_008571</name>
</gene>
<evidence type="ECO:0008006" key="3">
    <source>
        <dbReference type="Google" id="ProtNLM"/>
    </source>
</evidence>
<proteinExistence type="predicted"/>
<comment type="caution">
    <text evidence="1">The sequence shown here is derived from an EMBL/GenBank/DDBJ whole genome shotgun (WGS) entry which is preliminary data.</text>
</comment>
<protein>
    <recommendedName>
        <fullName evidence="3">MULE transposase domain-containing protein</fullName>
    </recommendedName>
</protein>
<organism evidence="1 2">
    <name type="scientific">Rhamnusium bicolor</name>
    <dbReference type="NCBI Taxonomy" id="1586634"/>
    <lineage>
        <taxon>Eukaryota</taxon>
        <taxon>Metazoa</taxon>
        <taxon>Ecdysozoa</taxon>
        <taxon>Arthropoda</taxon>
        <taxon>Hexapoda</taxon>
        <taxon>Insecta</taxon>
        <taxon>Pterygota</taxon>
        <taxon>Neoptera</taxon>
        <taxon>Endopterygota</taxon>
        <taxon>Coleoptera</taxon>
        <taxon>Polyphaga</taxon>
        <taxon>Cucujiformia</taxon>
        <taxon>Chrysomeloidea</taxon>
        <taxon>Cerambycidae</taxon>
        <taxon>Lepturinae</taxon>
        <taxon>Rhagiini</taxon>
        <taxon>Rhamnusium</taxon>
    </lineage>
</organism>
<accession>A0AAV8YAY3</accession>
<keyword evidence="2" id="KW-1185">Reference proteome</keyword>
<dbReference type="PANTHER" id="PTHR35385">
    <property type="entry name" value="PROTEIN B, PUTATIVE-RELATED-RELATED"/>
    <property type="match status" value="1"/>
</dbReference>
<dbReference type="PANTHER" id="PTHR35385:SF2">
    <property type="entry name" value="PROTEIN B, PUTATIVE-RELATED"/>
    <property type="match status" value="1"/>
</dbReference>
<evidence type="ECO:0000313" key="1">
    <source>
        <dbReference type="EMBL" id="KAJ8947638.1"/>
    </source>
</evidence>
<sequence length="198" mass="23134">MVLGGLGYPLLFMTDDSASERNALSSVYPSSRLLLCLFHLAQALWRWLWASENHILNEDRKPIMNMFQCIIYSSCIEEAESQYDIMLTESRCKTYPHLMAHIASIWERRTEWCLYLRKDVITRGNNTNNYVEASIRIFKDIVLQRCKAFNACALVDFIVSVFETYHKKHLLEFANSRRSQPKLSYLAFSKKAKISRCT</sequence>
<reference evidence="1" key="1">
    <citation type="journal article" date="2023" name="Insect Mol. Biol.">
        <title>Genome sequencing provides insights into the evolution of gene families encoding plant cell wall-degrading enzymes in longhorned beetles.</title>
        <authorList>
            <person name="Shin N.R."/>
            <person name="Okamura Y."/>
            <person name="Kirsch R."/>
            <person name="Pauchet Y."/>
        </authorList>
    </citation>
    <scope>NUCLEOTIDE SEQUENCE</scope>
    <source>
        <strain evidence="1">RBIC_L_NR</strain>
    </source>
</reference>
<dbReference type="Proteomes" id="UP001162156">
    <property type="component" value="Unassembled WGS sequence"/>
</dbReference>
<dbReference type="EMBL" id="JANEYF010002361">
    <property type="protein sequence ID" value="KAJ8947638.1"/>
    <property type="molecule type" value="Genomic_DNA"/>
</dbReference>
<name>A0AAV8YAY3_9CUCU</name>
<evidence type="ECO:0000313" key="2">
    <source>
        <dbReference type="Proteomes" id="UP001162156"/>
    </source>
</evidence>
<dbReference type="AlphaFoldDB" id="A0AAV8YAY3"/>